<reference evidence="1" key="1">
    <citation type="submission" date="2014-09" db="EMBL/GenBank/DDBJ databases">
        <authorList>
            <person name="Magalhaes I.L.F."/>
            <person name="Oliveira U."/>
            <person name="Santos F.R."/>
            <person name="Vidigal T.H.D.A."/>
            <person name="Brescovit A.D."/>
            <person name="Santos A.J."/>
        </authorList>
    </citation>
    <scope>NUCLEOTIDE SEQUENCE</scope>
    <source>
        <tissue evidence="1">Shoot tissue taken approximately 20 cm above the soil surface</tissue>
    </source>
</reference>
<dbReference type="EMBL" id="GBRH01270131">
    <property type="protein sequence ID" value="JAD27764.1"/>
    <property type="molecule type" value="Transcribed_RNA"/>
</dbReference>
<name>A0A0A8YME7_ARUDO</name>
<organism evidence="1">
    <name type="scientific">Arundo donax</name>
    <name type="common">Giant reed</name>
    <name type="synonym">Donax arundinaceus</name>
    <dbReference type="NCBI Taxonomy" id="35708"/>
    <lineage>
        <taxon>Eukaryota</taxon>
        <taxon>Viridiplantae</taxon>
        <taxon>Streptophyta</taxon>
        <taxon>Embryophyta</taxon>
        <taxon>Tracheophyta</taxon>
        <taxon>Spermatophyta</taxon>
        <taxon>Magnoliopsida</taxon>
        <taxon>Liliopsida</taxon>
        <taxon>Poales</taxon>
        <taxon>Poaceae</taxon>
        <taxon>PACMAD clade</taxon>
        <taxon>Arundinoideae</taxon>
        <taxon>Arundineae</taxon>
        <taxon>Arundo</taxon>
    </lineage>
</organism>
<sequence>MEKLCDVSHFQGLFGTQDCKNIGIGTRDWLLESSEMQNTGM</sequence>
<proteinExistence type="predicted"/>
<dbReference type="AlphaFoldDB" id="A0A0A8YME7"/>
<protein>
    <submittedName>
        <fullName evidence="1">Uncharacterized protein</fullName>
    </submittedName>
</protein>
<accession>A0A0A8YME7</accession>
<evidence type="ECO:0000313" key="1">
    <source>
        <dbReference type="EMBL" id="JAD27764.1"/>
    </source>
</evidence>
<reference evidence="1" key="2">
    <citation type="journal article" date="2015" name="Data Brief">
        <title>Shoot transcriptome of the giant reed, Arundo donax.</title>
        <authorList>
            <person name="Barrero R.A."/>
            <person name="Guerrero F.D."/>
            <person name="Moolhuijzen P."/>
            <person name="Goolsby J.A."/>
            <person name="Tidwell J."/>
            <person name="Bellgard S.E."/>
            <person name="Bellgard M.I."/>
        </authorList>
    </citation>
    <scope>NUCLEOTIDE SEQUENCE</scope>
    <source>
        <tissue evidence="1">Shoot tissue taken approximately 20 cm above the soil surface</tissue>
    </source>
</reference>